<keyword evidence="7 12" id="KW-0411">Iron-sulfur</keyword>
<dbReference type="CDD" id="cd00056">
    <property type="entry name" value="ENDO3c"/>
    <property type="match status" value="1"/>
</dbReference>
<evidence type="ECO:0000256" key="4">
    <source>
        <dbReference type="ARBA" id="ARBA00022763"/>
    </source>
</evidence>
<evidence type="ECO:0000256" key="2">
    <source>
        <dbReference type="ARBA" id="ARBA00022485"/>
    </source>
</evidence>
<dbReference type="FunFam" id="1.10.340.30:FF:000001">
    <property type="entry name" value="Endonuclease III"/>
    <property type="match status" value="1"/>
</dbReference>
<evidence type="ECO:0000256" key="6">
    <source>
        <dbReference type="ARBA" id="ARBA00023004"/>
    </source>
</evidence>
<evidence type="ECO:0000256" key="9">
    <source>
        <dbReference type="ARBA" id="ARBA00023204"/>
    </source>
</evidence>
<evidence type="ECO:0000256" key="11">
    <source>
        <dbReference type="ARBA" id="ARBA00023295"/>
    </source>
</evidence>
<dbReference type="AlphaFoldDB" id="A0A1G6SLJ2"/>
<dbReference type="GO" id="GO:0051539">
    <property type="term" value="F:4 iron, 4 sulfur cluster binding"/>
    <property type="evidence" value="ECO:0007669"/>
    <property type="project" value="UniProtKB-UniRule"/>
</dbReference>
<dbReference type="InterPro" id="IPR023170">
    <property type="entry name" value="HhH_base_excis_C"/>
</dbReference>
<feature type="binding site" evidence="12">
    <location>
        <position position="245"/>
    </location>
    <ligand>
        <name>[4Fe-4S] cluster</name>
        <dbReference type="ChEBI" id="CHEBI:49883"/>
    </ligand>
</feature>
<comment type="catalytic activity">
    <reaction evidence="12">
        <text>2'-deoxyribonucleotide-(2'-deoxyribose 5'-phosphate)-2'-deoxyribonucleotide-DNA = a 3'-end 2'-deoxyribonucleotide-(2,3-dehydro-2,3-deoxyribose 5'-phosphate)-DNA + a 5'-end 5'-phospho-2'-deoxyribonucleoside-DNA + H(+)</text>
        <dbReference type="Rhea" id="RHEA:66592"/>
        <dbReference type="Rhea" id="RHEA-COMP:13180"/>
        <dbReference type="Rhea" id="RHEA-COMP:16897"/>
        <dbReference type="Rhea" id="RHEA-COMP:17067"/>
        <dbReference type="ChEBI" id="CHEBI:15378"/>
        <dbReference type="ChEBI" id="CHEBI:136412"/>
        <dbReference type="ChEBI" id="CHEBI:157695"/>
        <dbReference type="ChEBI" id="CHEBI:167181"/>
        <dbReference type="EC" id="4.2.99.18"/>
    </reaction>
</comment>
<keyword evidence="16" id="KW-1185">Reference proteome</keyword>
<dbReference type="PANTHER" id="PTHR10359">
    <property type="entry name" value="A/G-SPECIFIC ADENINE GLYCOSYLASE/ENDONUCLEASE III"/>
    <property type="match status" value="1"/>
</dbReference>
<dbReference type="InterPro" id="IPR011257">
    <property type="entry name" value="DNA_glycosylase"/>
</dbReference>
<dbReference type="Pfam" id="PF10576">
    <property type="entry name" value="EndIII_4Fe-2S"/>
    <property type="match status" value="1"/>
</dbReference>
<evidence type="ECO:0000256" key="3">
    <source>
        <dbReference type="ARBA" id="ARBA00022723"/>
    </source>
</evidence>
<keyword evidence="15" id="KW-0255">Endonuclease</keyword>
<dbReference type="Pfam" id="PF00730">
    <property type="entry name" value="HhH-GPD"/>
    <property type="match status" value="1"/>
</dbReference>
<feature type="binding site" evidence="12">
    <location>
        <position position="235"/>
    </location>
    <ligand>
        <name>[4Fe-4S] cluster</name>
        <dbReference type="ChEBI" id="CHEBI:49883"/>
    </ligand>
</feature>
<keyword evidence="10 12" id="KW-0456">Lyase</keyword>
<evidence type="ECO:0000256" key="5">
    <source>
        <dbReference type="ARBA" id="ARBA00022801"/>
    </source>
</evidence>
<evidence type="ECO:0000313" key="15">
    <source>
        <dbReference type="EMBL" id="SDD17749.1"/>
    </source>
</evidence>
<comment type="function">
    <text evidence="12">DNA repair enzyme that has both DNA N-glycosylase activity and AP-lyase activity. The DNA N-glycosylase activity releases various damaged pyrimidines from DNA by cleaving the N-glycosidic bond, leaving an AP (apurinic/apyrimidinic) site. The AP-lyase activity cleaves the phosphodiester bond 3' to the AP site by a beta-elimination, leaving a 3'-terminal unsaturated sugar and a product with a terminal 5'-phosphate.</text>
</comment>
<dbReference type="HAMAP" id="MF_00942">
    <property type="entry name" value="Nth"/>
    <property type="match status" value="1"/>
</dbReference>
<dbReference type="GO" id="GO:0019104">
    <property type="term" value="F:DNA N-glycosylase activity"/>
    <property type="evidence" value="ECO:0007669"/>
    <property type="project" value="UniProtKB-UniRule"/>
</dbReference>
<dbReference type="Gene3D" id="1.10.340.30">
    <property type="entry name" value="Hypothetical protein, domain 2"/>
    <property type="match status" value="1"/>
</dbReference>
<evidence type="ECO:0000256" key="8">
    <source>
        <dbReference type="ARBA" id="ARBA00023125"/>
    </source>
</evidence>
<dbReference type="SMART" id="SM00525">
    <property type="entry name" value="FES"/>
    <property type="match status" value="1"/>
</dbReference>
<dbReference type="GO" id="GO:0003677">
    <property type="term" value="F:DNA binding"/>
    <property type="evidence" value="ECO:0007669"/>
    <property type="project" value="UniProtKB-UniRule"/>
</dbReference>
<dbReference type="SUPFAM" id="SSF48150">
    <property type="entry name" value="DNA-glycosylase"/>
    <property type="match status" value="1"/>
</dbReference>
<dbReference type="GO" id="GO:0046872">
    <property type="term" value="F:metal ion binding"/>
    <property type="evidence" value="ECO:0007669"/>
    <property type="project" value="UniProtKB-KW"/>
</dbReference>
<evidence type="ECO:0000256" key="1">
    <source>
        <dbReference type="ARBA" id="ARBA00008343"/>
    </source>
</evidence>
<dbReference type="GO" id="GO:0006285">
    <property type="term" value="P:base-excision repair, AP site formation"/>
    <property type="evidence" value="ECO:0007669"/>
    <property type="project" value="TreeGrafter"/>
</dbReference>
<dbReference type="InterPro" id="IPR000445">
    <property type="entry name" value="HhH_motif"/>
</dbReference>
<evidence type="ECO:0000256" key="13">
    <source>
        <dbReference type="SAM" id="MobiDB-lite"/>
    </source>
</evidence>
<dbReference type="PANTHER" id="PTHR10359:SF18">
    <property type="entry name" value="ENDONUCLEASE III"/>
    <property type="match status" value="1"/>
</dbReference>
<feature type="region of interest" description="Disordered" evidence="13">
    <location>
        <begin position="1"/>
        <end position="50"/>
    </location>
</feature>
<evidence type="ECO:0000256" key="12">
    <source>
        <dbReference type="HAMAP-Rule" id="MF_00942"/>
    </source>
</evidence>
<keyword evidence="3 12" id="KW-0479">Metal-binding</keyword>
<evidence type="ECO:0000256" key="10">
    <source>
        <dbReference type="ARBA" id="ARBA00023239"/>
    </source>
</evidence>
<feature type="binding site" evidence="12">
    <location>
        <position position="251"/>
    </location>
    <ligand>
        <name>[4Fe-4S] cluster</name>
        <dbReference type="ChEBI" id="CHEBI:49883"/>
    </ligand>
</feature>
<feature type="domain" description="HhH-GPD" evidence="14">
    <location>
        <begin position="86"/>
        <end position="233"/>
    </location>
</feature>
<proteinExistence type="inferred from homology"/>
<dbReference type="GO" id="GO:0140078">
    <property type="term" value="F:class I DNA-(apurinic or apyrimidinic site) endonuclease activity"/>
    <property type="evidence" value="ECO:0007669"/>
    <property type="project" value="UniProtKB-EC"/>
</dbReference>
<keyword evidence="15" id="KW-0540">Nuclease</keyword>
<sequence length="263" mass="29094">MTLPPKNAKHRAPNSKKTSTRAGKTKMVTKAAKKPALPKTAETPPSRPMAPTARFEFFRRLRELNPEPKTELEYSSAFELLIAVLLSAQATDVSVNKATRKLFPIANTPQALLDLGEDGLRERISTIGLYKAKAANTIATCRLLLERHGGEVPGDREFLEALPGVGRKTANVVLNTWFRQPAMAVDTHIFRVANRTGLAPGKDVRVVEDALMKRVPAEFLMDAHHWLILHGRYVCKAQKPDCGLCVVRDLCQFRHKAALSSPS</sequence>
<comment type="similarity">
    <text evidence="1 12">Belongs to the Nth/MutY family.</text>
</comment>
<keyword evidence="8 12" id="KW-0238">DNA-binding</keyword>
<dbReference type="InterPro" id="IPR005759">
    <property type="entry name" value="Nth"/>
</dbReference>
<dbReference type="Pfam" id="PF00633">
    <property type="entry name" value="HHH"/>
    <property type="match status" value="1"/>
</dbReference>
<feature type="compositionally biased region" description="Low complexity" evidence="13">
    <location>
        <begin position="34"/>
        <end position="44"/>
    </location>
</feature>
<dbReference type="InterPro" id="IPR003651">
    <property type="entry name" value="Endonuclease3_FeS-loop_motif"/>
</dbReference>
<name>A0A1G6SLJ2_9GAMM</name>
<keyword evidence="5 12" id="KW-0378">Hydrolase</keyword>
<gene>
    <name evidence="12" type="primary">nth</name>
    <name evidence="15" type="ORF">SAMN04488509_101576</name>
</gene>
<dbReference type="SMART" id="SM00478">
    <property type="entry name" value="ENDO3c"/>
    <property type="match status" value="1"/>
</dbReference>
<evidence type="ECO:0000313" key="16">
    <source>
        <dbReference type="Proteomes" id="UP000199603"/>
    </source>
</evidence>
<keyword evidence="9 12" id="KW-0234">DNA repair</keyword>
<dbReference type="NCBIfam" id="TIGR01083">
    <property type="entry name" value="nth"/>
    <property type="match status" value="1"/>
</dbReference>
<organism evidence="15 16">
    <name type="scientific">Aquimonas voraii</name>
    <dbReference type="NCBI Taxonomy" id="265719"/>
    <lineage>
        <taxon>Bacteria</taxon>
        <taxon>Pseudomonadati</taxon>
        <taxon>Pseudomonadota</taxon>
        <taxon>Gammaproteobacteria</taxon>
        <taxon>Lysobacterales</taxon>
        <taxon>Lysobacteraceae</taxon>
        <taxon>Aquimonas</taxon>
    </lineage>
</organism>
<keyword evidence="2 12" id="KW-0004">4Fe-4S</keyword>
<evidence type="ECO:0000256" key="7">
    <source>
        <dbReference type="ARBA" id="ARBA00023014"/>
    </source>
</evidence>
<accession>A0A1G6SLJ2</accession>
<dbReference type="STRING" id="265719.SAMN04488509_101576"/>
<keyword evidence="11 12" id="KW-0326">Glycosidase</keyword>
<reference evidence="15 16" key="1">
    <citation type="submission" date="2016-10" db="EMBL/GenBank/DDBJ databases">
        <authorList>
            <person name="de Groot N.N."/>
        </authorList>
    </citation>
    <scope>NUCLEOTIDE SEQUENCE [LARGE SCALE GENOMIC DNA]</scope>
    <source>
        <strain evidence="15 16">DSM 16957</strain>
    </source>
</reference>
<feature type="binding site" evidence="12">
    <location>
        <position position="242"/>
    </location>
    <ligand>
        <name>[4Fe-4S] cluster</name>
        <dbReference type="ChEBI" id="CHEBI:49883"/>
    </ligand>
</feature>
<dbReference type="EC" id="4.2.99.18" evidence="12"/>
<comment type="cofactor">
    <cofactor evidence="12">
        <name>[4Fe-4S] cluster</name>
        <dbReference type="ChEBI" id="CHEBI:49883"/>
    </cofactor>
    <text evidence="12">Binds 1 [4Fe-4S] cluster.</text>
</comment>
<keyword evidence="6 12" id="KW-0408">Iron</keyword>
<keyword evidence="4 12" id="KW-0227">DNA damage</keyword>
<dbReference type="Gene3D" id="1.10.1670.10">
    <property type="entry name" value="Helix-hairpin-Helix base-excision DNA repair enzymes (C-terminal)"/>
    <property type="match status" value="1"/>
</dbReference>
<dbReference type="FunFam" id="1.10.1670.10:FF:000001">
    <property type="entry name" value="Endonuclease III"/>
    <property type="match status" value="1"/>
</dbReference>
<evidence type="ECO:0000259" key="14">
    <source>
        <dbReference type="SMART" id="SM00478"/>
    </source>
</evidence>
<protein>
    <recommendedName>
        <fullName evidence="12">Endonuclease III</fullName>
        <ecNumber evidence="12">4.2.99.18</ecNumber>
    </recommendedName>
    <alternativeName>
        <fullName evidence="12">DNA-(apurinic or apyrimidinic site) lyase</fullName>
    </alternativeName>
</protein>
<dbReference type="InterPro" id="IPR003265">
    <property type="entry name" value="HhH-GPD_domain"/>
</dbReference>
<dbReference type="Proteomes" id="UP000199603">
    <property type="component" value="Unassembled WGS sequence"/>
</dbReference>
<dbReference type="EMBL" id="FNAG01000001">
    <property type="protein sequence ID" value="SDD17749.1"/>
    <property type="molecule type" value="Genomic_DNA"/>
</dbReference>